<dbReference type="GO" id="GO:0120147">
    <property type="term" value="F:formylglycine-generating oxidase activity"/>
    <property type="evidence" value="ECO:0007669"/>
    <property type="project" value="TreeGrafter"/>
</dbReference>
<evidence type="ECO:0000313" key="2">
    <source>
        <dbReference type="EMBL" id="MBW4661616.1"/>
    </source>
</evidence>
<organism evidence="2 3">
    <name type="scientific">Drouetiella hepatica Uher 2000/2452</name>
    <dbReference type="NCBI Taxonomy" id="904376"/>
    <lineage>
        <taxon>Bacteria</taxon>
        <taxon>Bacillati</taxon>
        <taxon>Cyanobacteriota</taxon>
        <taxon>Cyanophyceae</taxon>
        <taxon>Oculatellales</taxon>
        <taxon>Oculatellaceae</taxon>
        <taxon>Drouetiella</taxon>
    </lineage>
</organism>
<name>A0A951QFU8_9CYAN</name>
<protein>
    <submittedName>
        <fullName evidence="2">Formylglycine-generating enzyme family protein</fullName>
    </submittedName>
</protein>
<proteinExistence type="predicted"/>
<dbReference type="Gene3D" id="3.90.1580.10">
    <property type="entry name" value="paralog of FGE (formylglycine-generating enzyme)"/>
    <property type="match status" value="1"/>
</dbReference>
<feature type="domain" description="Sulfatase-modifying factor enzyme-like" evidence="1">
    <location>
        <begin position="39"/>
        <end position="285"/>
    </location>
</feature>
<dbReference type="InterPro" id="IPR005532">
    <property type="entry name" value="SUMF_dom"/>
</dbReference>
<dbReference type="InterPro" id="IPR016187">
    <property type="entry name" value="CTDL_fold"/>
</dbReference>
<dbReference type="PANTHER" id="PTHR23150:SF19">
    <property type="entry name" value="FORMYLGLYCINE-GENERATING ENZYME"/>
    <property type="match status" value="1"/>
</dbReference>
<reference evidence="2" key="2">
    <citation type="journal article" date="2022" name="Microbiol. Resour. Announc.">
        <title>Metagenome Sequencing to Explore Phylogenomics of Terrestrial Cyanobacteria.</title>
        <authorList>
            <person name="Ward R.D."/>
            <person name="Stajich J.E."/>
            <person name="Johansen J.R."/>
            <person name="Huntemann M."/>
            <person name="Clum A."/>
            <person name="Foster B."/>
            <person name="Foster B."/>
            <person name="Roux S."/>
            <person name="Palaniappan K."/>
            <person name="Varghese N."/>
            <person name="Mukherjee S."/>
            <person name="Reddy T.B.K."/>
            <person name="Daum C."/>
            <person name="Copeland A."/>
            <person name="Chen I.A."/>
            <person name="Ivanova N.N."/>
            <person name="Kyrpides N.C."/>
            <person name="Shapiro N."/>
            <person name="Eloe-Fadrosh E.A."/>
            <person name="Pietrasiak N."/>
        </authorList>
    </citation>
    <scope>NUCLEOTIDE SEQUENCE</scope>
    <source>
        <strain evidence="2">UHER 2000/2452</strain>
    </source>
</reference>
<evidence type="ECO:0000313" key="3">
    <source>
        <dbReference type="Proteomes" id="UP000757435"/>
    </source>
</evidence>
<comment type="caution">
    <text evidence="2">The sequence shown here is derived from an EMBL/GenBank/DDBJ whole genome shotgun (WGS) entry which is preliminary data.</text>
</comment>
<dbReference type="InterPro" id="IPR042095">
    <property type="entry name" value="SUMF_sf"/>
</dbReference>
<dbReference type="AlphaFoldDB" id="A0A951QFU8"/>
<dbReference type="SUPFAM" id="SSF56436">
    <property type="entry name" value="C-type lectin-like"/>
    <property type="match status" value="1"/>
</dbReference>
<dbReference type="Proteomes" id="UP000757435">
    <property type="component" value="Unassembled WGS sequence"/>
</dbReference>
<gene>
    <name evidence="2" type="ORF">KME15_23350</name>
</gene>
<reference evidence="2" key="1">
    <citation type="submission" date="2021-05" db="EMBL/GenBank/DDBJ databases">
        <authorList>
            <person name="Pietrasiak N."/>
            <person name="Ward R."/>
            <person name="Stajich J.E."/>
            <person name="Kurbessoian T."/>
        </authorList>
    </citation>
    <scope>NUCLEOTIDE SEQUENCE</scope>
    <source>
        <strain evidence="2">UHER 2000/2452</strain>
    </source>
</reference>
<dbReference type="InterPro" id="IPR051043">
    <property type="entry name" value="Sulfatase_Mod_Factor_Kinase"/>
</dbReference>
<dbReference type="PANTHER" id="PTHR23150">
    <property type="entry name" value="SULFATASE MODIFYING FACTOR 1, 2"/>
    <property type="match status" value="1"/>
</dbReference>
<dbReference type="Pfam" id="PF03781">
    <property type="entry name" value="FGE-sulfatase"/>
    <property type="match status" value="1"/>
</dbReference>
<dbReference type="EMBL" id="JAHHHD010000041">
    <property type="protein sequence ID" value="MBW4661616.1"/>
    <property type="molecule type" value="Genomic_DNA"/>
</dbReference>
<accession>A0A951QFU8</accession>
<sequence>MPTFDFEVVTLNKQGKEIQRQRQCAEYFTENLDSDLTLDMVAIPDGSFMMGSPESEEGRTDRESPQHQVTIAPFHMGKYPVTQAQWQAVAALPQIDRPLEPDPSHFKGKDRPVEKISWWEAIEFCNRLSRKTGKEYRLPSEAEWEYACRAGTTTPFHFGETIATDLANYRGTDWEYNGTTYPGNYGLGIKGVFREETTPVGSFKVANAFGLLDMHDNVCEWCADHWHENYQGAPSDGSAWLSENDNQMRMLRGGSWYFIPSVCRSAPRHWYDPDNRYGNLGLRVVCAAARTL</sequence>
<evidence type="ECO:0000259" key="1">
    <source>
        <dbReference type="Pfam" id="PF03781"/>
    </source>
</evidence>